<evidence type="ECO:0000313" key="1">
    <source>
        <dbReference type="EMBL" id="MXQ96873.1"/>
    </source>
</evidence>
<gene>
    <name evidence="1" type="ORF">E5288_WYG009940</name>
</gene>
<dbReference type="EMBL" id="VBQZ03000175">
    <property type="protein sequence ID" value="MXQ96873.1"/>
    <property type="molecule type" value="Genomic_DNA"/>
</dbReference>
<dbReference type="Proteomes" id="UP000322234">
    <property type="component" value="Unassembled WGS sequence"/>
</dbReference>
<proteinExistence type="predicted"/>
<keyword evidence="2" id="KW-1185">Reference proteome</keyword>
<protein>
    <submittedName>
        <fullName evidence="1">Uncharacterized protein</fullName>
    </submittedName>
</protein>
<reference evidence="1" key="1">
    <citation type="submission" date="2019-10" db="EMBL/GenBank/DDBJ databases">
        <title>The sequence and de novo assembly of the wild yak genome.</title>
        <authorList>
            <person name="Liu Y."/>
        </authorList>
    </citation>
    <scope>NUCLEOTIDE SEQUENCE [LARGE SCALE GENOMIC DNA]</scope>
    <source>
        <strain evidence="1">WY2019</strain>
    </source>
</reference>
<sequence length="180" mass="20358">MARHGSSIACKSTLFLFERAARSFPPVTKSDSQDYLGLEHSEAPAQRNLSSSDKSRRDALKTVVYGKGIKGKMLNHVPLLPTAYQCPKEPQSHVRHKFEIETEDFTIPCDQHKAKKCFYAGKARSKPMGGVYNEIHTSCFGTIRKAKGPVFFERDLPLNELILHGMQMKLRMFDIDSVQE</sequence>
<comment type="caution">
    <text evidence="1">The sequence shown here is derived from an EMBL/GenBank/DDBJ whole genome shotgun (WGS) entry which is preliminary data.</text>
</comment>
<evidence type="ECO:0000313" key="2">
    <source>
        <dbReference type="Proteomes" id="UP000322234"/>
    </source>
</evidence>
<organism evidence="1 2">
    <name type="scientific">Bos mutus</name>
    <name type="common">wild yak</name>
    <dbReference type="NCBI Taxonomy" id="72004"/>
    <lineage>
        <taxon>Eukaryota</taxon>
        <taxon>Metazoa</taxon>
        <taxon>Chordata</taxon>
        <taxon>Craniata</taxon>
        <taxon>Vertebrata</taxon>
        <taxon>Euteleostomi</taxon>
        <taxon>Mammalia</taxon>
        <taxon>Eutheria</taxon>
        <taxon>Laurasiatheria</taxon>
        <taxon>Artiodactyla</taxon>
        <taxon>Ruminantia</taxon>
        <taxon>Pecora</taxon>
        <taxon>Bovidae</taxon>
        <taxon>Bovinae</taxon>
        <taxon>Bos</taxon>
    </lineage>
</organism>
<dbReference type="AlphaFoldDB" id="A0A6B0SD11"/>
<name>A0A6B0SD11_9CETA</name>
<accession>A0A6B0SD11</accession>